<evidence type="ECO:0000256" key="1">
    <source>
        <dbReference type="SAM" id="Phobius"/>
    </source>
</evidence>
<keyword evidence="1" id="KW-1133">Transmembrane helix</keyword>
<feature type="transmembrane region" description="Helical" evidence="1">
    <location>
        <begin position="522"/>
        <end position="538"/>
    </location>
</feature>
<name>A0ABP9J7P0_9ACTN</name>
<sequence length="597" mass="66426">MEDEPKRESESQDFGEQLERWRIAQQQRHNRLELELRDRYGTLGSRLDDLDRTTDGLKNSLGEVSAETGRIGAQLGQHVAEFTEHKALTERRHEAVKANFELLQLQRSWDKKFGKREEIRALARGLVHELSPDLPTRGVSRTQYLAQVVEQQAVFDPGFWLSHALRAVAAGYDGDSVWSDAAETQAVSLSPAKARLFFALAAARAKDHVAAGTWMDMYLTKLDPQRLGRDFFVVLDAVAGRELGDRAWSFARRAMDRWGAEATEGPDAVRASLGRWAPHLRALVEPLPPGRYPRLVQAVGATDWAALQTGWEQATVPGRVLVHLQGEFTLDGEAEPTAPPHHIDRALERLIQHPEPDEARLLSREESLKTLIAHDADDAAAREEHERRQQVDAEVMDFATLLDNAVFKPSLVGLGQRARRLALTLVWSRLQLAVEAMTDSSLQSRRPTVTVKIEGCPVPLPTSRAHRIDLNSIEETLSKEITAGTEMRANAIRHSAPRLVGGGVAGLGVMVAAPFLLNGGSAVLLALVGLGVCVWGLFELKRVPAARQTCQQEGERRLLQARQQLPDVLDEWHRFLTEWDANAARLTELRAWNPMAG</sequence>
<dbReference type="Proteomes" id="UP001501759">
    <property type="component" value="Unassembled WGS sequence"/>
</dbReference>
<reference evidence="3" key="1">
    <citation type="journal article" date="2019" name="Int. J. Syst. Evol. Microbiol.">
        <title>The Global Catalogue of Microorganisms (GCM) 10K type strain sequencing project: providing services to taxonomists for standard genome sequencing and annotation.</title>
        <authorList>
            <consortium name="The Broad Institute Genomics Platform"/>
            <consortium name="The Broad Institute Genome Sequencing Center for Infectious Disease"/>
            <person name="Wu L."/>
            <person name="Ma J."/>
        </authorList>
    </citation>
    <scope>NUCLEOTIDE SEQUENCE [LARGE SCALE GENOMIC DNA]</scope>
    <source>
        <strain evidence="3">JCM 18409</strain>
    </source>
</reference>
<keyword evidence="1" id="KW-0812">Transmembrane</keyword>
<dbReference type="RefSeq" id="WP_345654180.1">
    <property type="nucleotide sequence ID" value="NZ_BAABKB010000021.1"/>
</dbReference>
<protein>
    <submittedName>
        <fullName evidence="2">Uncharacterized protein</fullName>
    </submittedName>
</protein>
<accession>A0ABP9J7P0</accession>
<proteinExistence type="predicted"/>
<organism evidence="2 3">
    <name type="scientific">Streptomyces siamensis</name>
    <dbReference type="NCBI Taxonomy" id="1274986"/>
    <lineage>
        <taxon>Bacteria</taxon>
        <taxon>Bacillati</taxon>
        <taxon>Actinomycetota</taxon>
        <taxon>Actinomycetes</taxon>
        <taxon>Kitasatosporales</taxon>
        <taxon>Streptomycetaceae</taxon>
        <taxon>Streptomyces</taxon>
    </lineage>
</organism>
<keyword evidence="3" id="KW-1185">Reference proteome</keyword>
<gene>
    <name evidence="2" type="ORF">GCM10023335_52540</name>
</gene>
<dbReference type="EMBL" id="BAABKB010000021">
    <property type="protein sequence ID" value="GAA5021519.1"/>
    <property type="molecule type" value="Genomic_DNA"/>
</dbReference>
<comment type="caution">
    <text evidence="2">The sequence shown here is derived from an EMBL/GenBank/DDBJ whole genome shotgun (WGS) entry which is preliminary data.</text>
</comment>
<evidence type="ECO:0000313" key="3">
    <source>
        <dbReference type="Proteomes" id="UP001501759"/>
    </source>
</evidence>
<evidence type="ECO:0000313" key="2">
    <source>
        <dbReference type="EMBL" id="GAA5021519.1"/>
    </source>
</evidence>
<keyword evidence="1" id="KW-0472">Membrane</keyword>